<dbReference type="OrthoDB" id="1429682at2759"/>
<dbReference type="InterPro" id="IPR036093">
    <property type="entry name" value="NAC_dom_sf"/>
</dbReference>
<keyword evidence="1" id="KW-0805">Transcription regulation</keyword>
<dbReference type="PROSITE" id="PS51005">
    <property type="entry name" value="NAC"/>
    <property type="match status" value="1"/>
</dbReference>
<dbReference type="EMBL" id="CP039350">
    <property type="protein sequence ID" value="QCD96790.1"/>
    <property type="molecule type" value="Genomic_DNA"/>
</dbReference>
<evidence type="ECO:0000256" key="2">
    <source>
        <dbReference type="ARBA" id="ARBA00023125"/>
    </source>
</evidence>
<accession>A0A4D6M7Y2</accession>
<evidence type="ECO:0000256" key="3">
    <source>
        <dbReference type="ARBA" id="ARBA00023163"/>
    </source>
</evidence>
<organism evidence="6 7">
    <name type="scientific">Vigna unguiculata</name>
    <name type="common">Cowpea</name>
    <dbReference type="NCBI Taxonomy" id="3917"/>
    <lineage>
        <taxon>Eukaryota</taxon>
        <taxon>Viridiplantae</taxon>
        <taxon>Streptophyta</taxon>
        <taxon>Embryophyta</taxon>
        <taxon>Tracheophyta</taxon>
        <taxon>Spermatophyta</taxon>
        <taxon>Magnoliopsida</taxon>
        <taxon>eudicotyledons</taxon>
        <taxon>Gunneridae</taxon>
        <taxon>Pentapetalae</taxon>
        <taxon>rosids</taxon>
        <taxon>fabids</taxon>
        <taxon>Fabales</taxon>
        <taxon>Fabaceae</taxon>
        <taxon>Papilionoideae</taxon>
        <taxon>50 kb inversion clade</taxon>
        <taxon>NPAAA clade</taxon>
        <taxon>indigoferoid/millettioid clade</taxon>
        <taxon>Phaseoleae</taxon>
        <taxon>Vigna</taxon>
    </lineage>
</organism>
<dbReference type="Proteomes" id="UP000501690">
    <property type="component" value="Linkage Group LG6"/>
</dbReference>
<evidence type="ECO:0000256" key="4">
    <source>
        <dbReference type="ARBA" id="ARBA00023242"/>
    </source>
</evidence>
<sequence length="204" mass="23224">MEVFNPVEGKTYKLPVGYRFDPTDPVLAGYYLTKRLRGHPLPNGLILDYDVHQTEPWELPGGGKFMNWQKFFFYNVKGLNPEKRDAGKGQWEMVEKDEEVEFYDEQLAPLTAKKSVLVFWKSKGNSLAKTKWVMHEFRLALKSNPSKMSAMGVCRIFERKTSKRAKRARVSTEGVSNAEEAMEVIDFTVECGTETSPPPPPGTP</sequence>
<evidence type="ECO:0000313" key="7">
    <source>
        <dbReference type="Proteomes" id="UP000501690"/>
    </source>
</evidence>
<dbReference type="Pfam" id="PF02365">
    <property type="entry name" value="NAM"/>
    <property type="match status" value="1"/>
</dbReference>
<dbReference type="PANTHER" id="PTHR31719:SF252">
    <property type="entry name" value="NAC DOMAIN-CONTAINING PROTEIN"/>
    <property type="match status" value="1"/>
</dbReference>
<dbReference type="PANTHER" id="PTHR31719">
    <property type="entry name" value="NAC TRANSCRIPTION FACTOR 56"/>
    <property type="match status" value="1"/>
</dbReference>
<dbReference type="InterPro" id="IPR003441">
    <property type="entry name" value="NAC-dom"/>
</dbReference>
<feature type="domain" description="NAC" evidence="5">
    <location>
        <begin position="14"/>
        <end position="159"/>
    </location>
</feature>
<name>A0A4D6M7Y2_VIGUN</name>
<dbReference type="GO" id="GO:0006355">
    <property type="term" value="P:regulation of DNA-templated transcription"/>
    <property type="evidence" value="ECO:0007669"/>
    <property type="project" value="InterPro"/>
</dbReference>
<dbReference type="Gramene" id="Vigun01g074500.1.v1.2">
    <property type="protein sequence ID" value="Vigun01g074500.1.v1.2"/>
    <property type="gene ID" value="Vigun01g074500.v1.2"/>
</dbReference>
<evidence type="ECO:0000259" key="5">
    <source>
        <dbReference type="PROSITE" id="PS51005"/>
    </source>
</evidence>
<evidence type="ECO:0000256" key="1">
    <source>
        <dbReference type="ARBA" id="ARBA00023015"/>
    </source>
</evidence>
<dbReference type="AlphaFoldDB" id="A0A4D6M7Y2"/>
<keyword evidence="2" id="KW-0238">DNA-binding</keyword>
<reference evidence="6 7" key="1">
    <citation type="submission" date="2019-04" db="EMBL/GenBank/DDBJ databases">
        <title>An improved genome assembly and genetic linkage map for asparagus bean, Vigna unguiculata ssp. sesquipedialis.</title>
        <authorList>
            <person name="Xia Q."/>
            <person name="Zhang R."/>
            <person name="Dong Y."/>
        </authorList>
    </citation>
    <scope>NUCLEOTIDE SEQUENCE [LARGE SCALE GENOMIC DNA]</scope>
    <source>
        <tissue evidence="6">Leaf</tissue>
    </source>
</reference>
<gene>
    <name evidence="6" type="ORF">DEO72_LG6g1500</name>
</gene>
<dbReference type="SUPFAM" id="SSF101941">
    <property type="entry name" value="NAC domain"/>
    <property type="match status" value="1"/>
</dbReference>
<protein>
    <recommendedName>
        <fullName evidence="5">NAC domain-containing protein</fullName>
    </recommendedName>
</protein>
<evidence type="ECO:0000313" key="6">
    <source>
        <dbReference type="EMBL" id="QCD96790.1"/>
    </source>
</evidence>
<keyword evidence="7" id="KW-1185">Reference proteome</keyword>
<dbReference type="Gene3D" id="2.170.150.80">
    <property type="entry name" value="NAC domain"/>
    <property type="match status" value="1"/>
</dbReference>
<keyword evidence="3" id="KW-0804">Transcription</keyword>
<dbReference type="GO" id="GO:0003677">
    <property type="term" value="F:DNA binding"/>
    <property type="evidence" value="ECO:0007669"/>
    <property type="project" value="UniProtKB-KW"/>
</dbReference>
<proteinExistence type="predicted"/>
<keyword evidence="4" id="KW-0539">Nucleus</keyword>